<evidence type="ECO:0000313" key="2">
    <source>
        <dbReference type="Proteomes" id="UP000694888"/>
    </source>
</evidence>
<dbReference type="Proteomes" id="UP000694888">
    <property type="component" value="Unplaced"/>
</dbReference>
<protein>
    <submittedName>
        <fullName evidence="3">Uncharacterized protein LOC101857663</fullName>
    </submittedName>
</protein>
<evidence type="ECO:0000256" key="1">
    <source>
        <dbReference type="SAM" id="MobiDB-lite"/>
    </source>
</evidence>
<dbReference type="PANTHER" id="PTHR39369">
    <property type="entry name" value="LIN-24 (TWENTY-FOUR) LIKE"/>
    <property type="match status" value="1"/>
</dbReference>
<keyword evidence="2" id="KW-1185">Reference proteome</keyword>
<dbReference type="Pfam" id="PF03318">
    <property type="entry name" value="ETX_MTX2"/>
    <property type="match status" value="1"/>
</dbReference>
<proteinExistence type="predicted"/>
<feature type="region of interest" description="Disordered" evidence="1">
    <location>
        <begin position="74"/>
        <end position="100"/>
    </location>
</feature>
<dbReference type="CDD" id="cd20237">
    <property type="entry name" value="PFM_LIN24-like"/>
    <property type="match status" value="1"/>
</dbReference>
<dbReference type="SUPFAM" id="SSF56973">
    <property type="entry name" value="Aerolisin/ETX pore-forming domain"/>
    <property type="match status" value="1"/>
</dbReference>
<dbReference type="GeneID" id="101857663"/>
<dbReference type="Gene3D" id="2.170.15.10">
    <property type="entry name" value="Proaerolysin, chain A, domain 3"/>
    <property type="match status" value="1"/>
</dbReference>
<accession>A0ABM0JYX9</accession>
<dbReference type="PANTHER" id="PTHR39369:SF6">
    <property type="entry name" value="LIN-24 (TWENTY-FOUR) LIKE"/>
    <property type="match status" value="1"/>
</dbReference>
<sequence length="326" mass="36813">MPFCCCASQAEGKDNYTVDLNKLLCDRAWMRYKNTLHPLRRLFTNRKSFTIEVQDKHFVFEKLEQTIEPLDSRLHLKKNGRNENSKGDKASKDESLLAGKVSEKRPLTNPEFVSLDTQFSNDTAAPQTYKFRFEKQRRSRVTVSFQRGFTLGGKAKFTVGLPLAGAEASLQYQVTKSEGETFEESLLMEATSDISVGPHSKYLAQIQLEERKVLADFKVVMRMSMPQGEVPIHIRRKSDDELLFVYYIENLKDLFLHGAVPCAKEVKTESGESVQSQIDLEVEGVISGTVACNHRIQLTSDETLQAKQEARTKYLQGQGLADSGTA</sequence>
<dbReference type="RefSeq" id="XP_005104813.2">
    <property type="nucleotide sequence ID" value="XM_005104756.3"/>
</dbReference>
<gene>
    <name evidence="3" type="primary">LOC101857663</name>
</gene>
<evidence type="ECO:0000313" key="3">
    <source>
        <dbReference type="RefSeq" id="XP_005104813.2"/>
    </source>
</evidence>
<reference evidence="3" key="1">
    <citation type="submission" date="2025-08" db="UniProtKB">
        <authorList>
            <consortium name="RefSeq"/>
        </authorList>
    </citation>
    <scope>IDENTIFICATION</scope>
</reference>
<dbReference type="InterPro" id="IPR004991">
    <property type="entry name" value="Aerolysin-like"/>
</dbReference>
<organism evidence="2 3">
    <name type="scientific">Aplysia californica</name>
    <name type="common">California sea hare</name>
    <dbReference type="NCBI Taxonomy" id="6500"/>
    <lineage>
        <taxon>Eukaryota</taxon>
        <taxon>Metazoa</taxon>
        <taxon>Spiralia</taxon>
        <taxon>Lophotrochozoa</taxon>
        <taxon>Mollusca</taxon>
        <taxon>Gastropoda</taxon>
        <taxon>Heterobranchia</taxon>
        <taxon>Euthyneura</taxon>
        <taxon>Tectipleura</taxon>
        <taxon>Aplysiida</taxon>
        <taxon>Aplysioidea</taxon>
        <taxon>Aplysiidae</taxon>
        <taxon>Aplysia</taxon>
    </lineage>
</organism>
<name>A0ABM0JYX9_APLCA</name>